<dbReference type="NCBIfam" id="TIGR00915">
    <property type="entry name" value="2A0602"/>
    <property type="match status" value="1"/>
</dbReference>
<keyword evidence="3 9" id="KW-0813">Transport</keyword>
<keyword evidence="4" id="KW-1003">Cell membrane</keyword>
<keyword evidence="5 9" id="KW-0997">Cell inner membrane</keyword>
<dbReference type="Gene3D" id="3.30.70.1430">
    <property type="entry name" value="Multidrug efflux transporter AcrB pore domain"/>
    <property type="match status" value="2"/>
</dbReference>
<feature type="transmembrane region" description="Helical" evidence="9">
    <location>
        <begin position="867"/>
        <end position="885"/>
    </location>
</feature>
<dbReference type="PRINTS" id="PR00702">
    <property type="entry name" value="ACRIFLAVINRP"/>
</dbReference>
<feature type="transmembrane region" description="Helical" evidence="9">
    <location>
        <begin position="341"/>
        <end position="360"/>
    </location>
</feature>
<feature type="transmembrane region" description="Helical" evidence="9">
    <location>
        <begin position="892"/>
        <end position="912"/>
    </location>
</feature>
<dbReference type="GO" id="GO:0015562">
    <property type="term" value="F:efflux transmembrane transporter activity"/>
    <property type="evidence" value="ECO:0007669"/>
    <property type="project" value="InterPro"/>
</dbReference>
<dbReference type="GO" id="GO:0042910">
    <property type="term" value="F:xenobiotic transmembrane transporter activity"/>
    <property type="evidence" value="ECO:0007669"/>
    <property type="project" value="TreeGrafter"/>
</dbReference>
<dbReference type="InterPro" id="IPR001036">
    <property type="entry name" value="Acrflvin-R"/>
</dbReference>
<evidence type="ECO:0000256" key="6">
    <source>
        <dbReference type="ARBA" id="ARBA00022692"/>
    </source>
</evidence>
<dbReference type="SUPFAM" id="SSF82714">
    <property type="entry name" value="Multidrug efflux transporter AcrB TolC docking domain, DN and DC subdomains"/>
    <property type="match status" value="2"/>
</dbReference>
<dbReference type="OrthoDB" id="9757904at2"/>
<feature type="transmembrane region" description="Helical" evidence="9">
    <location>
        <begin position="918"/>
        <end position="943"/>
    </location>
</feature>
<reference evidence="11" key="1">
    <citation type="submission" date="2016-09" db="EMBL/GenBank/DDBJ databases">
        <authorList>
            <person name="Varghese N."/>
            <person name="Submissions S."/>
        </authorList>
    </citation>
    <scope>NUCLEOTIDE SEQUENCE [LARGE SCALE GENOMIC DNA]</scope>
    <source>
        <strain evidence="11">ANC 4466</strain>
    </source>
</reference>
<keyword evidence="11" id="KW-1185">Reference proteome</keyword>
<sequence>MISRFFIFRPIFAFVLAIIVMAAGLFSINNLAVEQYPDIAPPRITISATYAGAGAQEVEDSVTQVLEQQIKGIDHLLYFSSRSEATGRSQISLYFEQGTDPDQAQVQVQNSINSAISRLPDDVQRQGVRVFKSLSDSYLVIGLYDESGRSSNIDISDYLSNHFELSLSRLEGVGEINVFGSQYAMRIWLNPLKLQQYNLMVGDVRTAIETQNAQVAAGAIGDLPMPADQYLNAKVTSGSLLRTPQQFEEIILKANADGSFVYLKDVARVEIGAENYQVFNRLNGYPASGLSVSLASGANAIQTSEAIYQQVDELKKHLPEGYKVLYPRDGTPFVQESIKQVIWTLFEAIILVVVVMFLFLQSWRATLIPALTVPVVILGTFVLLAVFDMSVNTLTLFALVLAIGLLVDDAIVVVENVERIMHEQNLDAKQASIQSMQEISGALIGITLVLTAVFIPMAFFSGATGVIYRQFSITLVSAMTLSLLVALILTPALCALLLKSQQKKAKWAIWFNRGIDRLKHSYLHVSRAMIRFKYISLTVFAVLIVCFGWIYRDLPTSFLPQEDQGMLGVQFRLAEGTPMQQTEQVGKQISDYFMQQEKNNLNAIMVVLGRNFSGTGQNLGQAYISFKHWDERKNKQDSIQAIRARALKHFSQHPQARISVILPPAIRGLGASDKMEFFLQDVEGIGREKLLQRFDELQQQTNQSNVIQNMDKKTNADQAVLNVEIDPRSAMKLGLNIADVNRTLSTAWSGSYINDFIDRGKIKRVYLQGDAEFRAKPEDMRYWHVKNATGQMVSFSQFAHVKWQGAPPVLERFMGYPALELEADTNSNASTGEGMQTLSDLVNRQSDTQLSWSGLSYQEQKSSNQTLGLYLVSVLFIFLCLAALYESWSIPTAVLAAIPLGVGGTILFSAWFSFPNDIYFQIALLTTIGLSCKNAILMVEFAAEIQRQGKTAYEAALDAAALRLRPILMTSIAFGAGVVPLMLATGAGALSRQAIGYSVFGGVLFGTILVLIFIPLMYVLIRQRKHAVNAAD</sequence>
<accession>A0A240ED79</accession>
<feature type="transmembrane region" description="Helical" evidence="9">
    <location>
        <begin position="439"/>
        <end position="459"/>
    </location>
</feature>
<dbReference type="Gene3D" id="1.20.1640.10">
    <property type="entry name" value="Multidrug efflux transporter AcrB transmembrane domain"/>
    <property type="match status" value="2"/>
</dbReference>
<dbReference type="Gene3D" id="3.30.2090.10">
    <property type="entry name" value="Multidrug efflux transporter AcrB TolC docking domain, DN and DC subdomains"/>
    <property type="match status" value="2"/>
</dbReference>
<proteinExistence type="inferred from homology"/>
<evidence type="ECO:0000313" key="11">
    <source>
        <dbReference type="Proteomes" id="UP000219042"/>
    </source>
</evidence>
<evidence type="ECO:0000256" key="3">
    <source>
        <dbReference type="ARBA" id="ARBA00022448"/>
    </source>
</evidence>
<dbReference type="SUPFAM" id="SSF82693">
    <property type="entry name" value="Multidrug efflux transporter AcrB pore domain, PN1, PN2, PC1 and PC2 subdomains"/>
    <property type="match status" value="4"/>
</dbReference>
<gene>
    <name evidence="10" type="ORF">SAMN05421731_11466</name>
</gene>
<feature type="transmembrane region" description="Helical" evidence="9">
    <location>
        <begin position="367"/>
        <end position="387"/>
    </location>
</feature>
<name>A0A240ED79_9GAMM</name>
<dbReference type="RefSeq" id="WP_097080388.1">
    <property type="nucleotide sequence ID" value="NZ_BAABHT010000013.1"/>
</dbReference>
<evidence type="ECO:0000256" key="5">
    <source>
        <dbReference type="ARBA" id="ARBA00022519"/>
    </source>
</evidence>
<dbReference type="SUPFAM" id="SSF82866">
    <property type="entry name" value="Multidrug efflux transporter AcrB transmembrane domain"/>
    <property type="match status" value="2"/>
</dbReference>
<evidence type="ECO:0000256" key="1">
    <source>
        <dbReference type="ARBA" id="ARBA00004429"/>
    </source>
</evidence>
<dbReference type="FunFam" id="3.30.70.1430:FF:000001">
    <property type="entry name" value="Efflux pump membrane transporter"/>
    <property type="match status" value="1"/>
</dbReference>
<comment type="similarity">
    <text evidence="2 9">Belongs to the resistance-nodulation-cell division (RND) (TC 2.A.6) family.</text>
</comment>
<evidence type="ECO:0000256" key="4">
    <source>
        <dbReference type="ARBA" id="ARBA00022475"/>
    </source>
</evidence>
<dbReference type="NCBIfam" id="NF000282">
    <property type="entry name" value="RND_permease_1"/>
    <property type="match status" value="1"/>
</dbReference>
<feature type="transmembrane region" description="Helical" evidence="9">
    <location>
        <begin position="534"/>
        <end position="551"/>
    </location>
</feature>
<dbReference type="Gene3D" id="3.30.70.1440">
    <property type="entry name" value="Multidrug efflux transporter AcrB pore domain"/>
    <property type="match status" value="1"/>
</dbReference>
<dbReference type="InterPro" id="IPR027463">
    <property type="entry name" value="AcrB_DN_DC_subdom"/>
</dbReference>
<evidence type="ECO:0000256" key="8">
    <source>
        <dbReference type="ARBA" id="ARBA00023136"/>
    </source>
</evidence>
<evidence type="ECO:0000256" key="7">
    <source>
        <dbReference type="ARBA" id="ARBA00022989"/>
    </source>
</evidence>
<keyword evidence="6 9" id="KW-0812">Transmembrane</keyword>
<dbReference type="InterPro" id="IPR004764">
    <property type="entry name" value="MdtF-like"/>
</dbReference>
<evidence type="ECO:0000256" key="2">
    <source>
        <dbReference type="ARBA" id="ARBA00010942"/>
    </source>
</evidence>
<dbReference type="FunFam" id="1.20.1640.10:FF:000001">
    <property type="entry name" value="Efflux pump membrane transporter"/>
    <property type="match status" value="1"/>
</dbReference>
<dbReference type="Proteomes" id="UP000219042">
    <property type="component" value="Unassembled WGS sequence"/>
</dbReference>
<dbReference type="EMBL" id="OANT01000014">
    <property type="protein sequence ID" value="SNX46652.1"/>
    <property type="molecule type" value="Genomic_DNA"/>
</dbReference>
<comment type="subcellular location">
    <subcellularLocation>
        <location evidence="1 9">Cell inner membrane</location>
        <topology evidence="1 9">Multi-pass membrane protein</topology>
    </subcellularLocation>
</comment>
<feature type="transmembrane region" description="Helical" evidence="9">
    <location>
        <begin position="471"/>
        <end position="498"/>
    </location>
</feature>
<feature type="transmembrane region" description="Helical" evidence="9">
    <location>
        <begin position="393"/>
        <end position="414"/>
    </location>
</feature>
<dbReference type="PANTHER" id="PTHR32063:SF32">
    <property type="entry name" value="AMINOGLYCOSIDE EFFLUX PUMP-RELATED"/>
    <property type="match status" value="1"/>
</dbReference>
<dbReference type="PANTHER" id="PTHR32063">
    <property type="match status" value="1"/>
</dbReference>
<dbReference type="AlphaFoldDB" id="A0A240ED79"/>
<dbReference type="Pfam" id="PF00873">
    <property type="entry name" value="ACR_tran"/>
    <property type="match status" value="1"/>
</dbReference>
<evidence type="ECO:0000313" key="10">
    <source>
        <dbReference type="EMBL" id="SNX46652.1"/>
    </source>
</evidence>
<feature type="transmembrane region" description="Helical" evidence="9">
    <location>
        <begin position="995"/>
        <end position="1021"/>
    </location>
</feature>
<organism evidence="10 11">
    <name type="scientific">Acinetobacter puyangensis</name>
    <dbReference type="NCBI Taxonomy" id="1096779"/>
    <lineage>
        <taxon>Bacteria</taxon>
        <taxon>Pseudomonadati</taxon>
        <taxon>Pseudomonadota</taxon>
        <taxon>Gammaproteobacteria</taxon>
        <taxon>Moraxellales</taxon>
        <taxon>Moraxellaceae</taxon>
        <taxon>Acinetobacter</taxon>
    </lineage>
</organism>
<feature type="transmembrane region" description="Helical" evidence="9">
    <location>
        <begin position="7"/>
        <end position="28"/>
    </location>
</feature>
<dbReference type="Gene3D" id="3.30.70.1320">
    <property type="entry name" value="Multidrug efflux transporter AcrB pore domain like"/>
    <property type="match status" value="1"/>
</dbReference>
<feature type="transmembrane region" description="Helical" evidence="9">
    <location>
        <begin position="964"/>
        <end position="983"/>
    </location>
</feature>
<keyword evidence="8 9" id="KW-0472">Membrane</keyword>
<evidence type="ECO:0000256" key="9">
    <source>
        <dbReference type="RuleBase" id="RU364070"/>
    </source>
</evidence>
<keyword evidence="7 9" id="KW-1133">Transmembrane helix</keyword>
<protein>
    <recommendedName>
        <fullName evidence="9">Efflux pump membrane transporter</fullName>
    </recommendedName>
</protein>
<dbReference type="GO" id="GO:0005886">
    <property type="term" value="C:plasma membrane"/>
    <property type="evidence" value="ECO:0007669"/>
    <property type="project" value="UniProtKB-SubCell"/>
</dbReference>
<dbReference type="GO" id="GO:0009636">
    <property type="term" value="P:response to toxic substance"/>
    <property type="evidence" value="ECO:0007669"/>
    <property type="project" value="UniProtKB-ARBA"/>
</dbReference>